<dbReference type="GO" id="GO:0003779">
    <property type="term" value="F:actin binding"/>
    <property type="evidence" value="ECO:0007669"/>
    <property type="project" value="UniProtKB-KW"/>
</dbReference>
<dbReference type="Proteomes" id="UP000264800">
    <property type="component" value="Unplaced"/>
</dbReference>
<evidence type="ECO:0000313" key="3">
    <source>
        <dbReference type="Proteomes" id="UP000264800"/>
    </source>
</evidence>
<evidence type="ECO:0000256" key="1">
    <source>
        <dbReference type="ARBA" id="ARBA00023203"/>
    </source>
</evidence>
<dbReference type="Pfam" id="PF00435">
    <property type="entry name" value="Spectrin"/>
    <property type="match status" value="1"/>
</dbReference>
<keyword evidence="1" id="KW-0009">Actin-binding</keyword>
<reference evidence="2" key="1">
    <citation type="submission" date="2025-08" db="UniProtKB">
        <authorList>
            <consortium name="Ensembl"/>
        </authorList>
    </citation>
    <scope>IDENTIFICATION</scope>
</reference>
<dbReference type="STRING" id="37003.ENSKMAP00000003925"/>
<dbReference type="AlphaFoldDB" id="A0A3Q2ZLY1"/>
<organism evidence="2 3">
    <name type="scientific">Kryptolebias marmoratus</name>
    <name type="common">Mangrove killifish</name>
    <name type="synonym">Rivulus marmoratus</name>
    <dbReference type="NCBI Taxonomy" id="37003"/>
    <lineage>
        <taxon>Eukaryota</taxon>
        <taxon>Metazoa</taxon>
        <taxon>Chordata</taxon>
        <taxon>Craniata</taxon>
        <taxon>Vertebrata</taxon>
        <taxon>Euteleostomi</taxon>
        <taxon>Actinopterygii</taxon>
        <taxon>Neopterygii</taxon>
        <taxon>Teleostei</taxon>
        <taxon>Neoteleostei</taxon>
        <taxon>Acanthomorphata</taxon>
        <taxon>Ovalentaria</taxon>
        <taxon>Atherinomorphae</taxon>
        <taxon>Cyprinodontiformes</taxon>
        <taxon>Rivulidae</taxon>
        <taxon>Kryptolebias</taxon>
    </lineage>
</organism>
<accession>A0A3Q2ZLY1</accession>
<sequence>MDLQLFYRDTEQVDNWMSKQEASQRRQDLEDSLQQFSRDVDEIEAWISEKLQTATDESYKDPTNIQVSLQLDHSWSTAGPARPV</sequence>
<protein>
    <submittedName>
        <fullName evidence="2">Uncharacterized protein</fullName>
    </submittedName>
</protein>
<dbReference type="InterPro" id="IPR002017">
    <property type="entry name" value="Spectrin_repeat"/>
</dbReference>
<dbReference type="SUPFAM" id="SSF46966">
    <property type="entry name" value="Spectrin repeat"/>
    <property type="match status" value="1"/>
</dbReference>
<evidence type="ECO:0000313" key="2">
    <source>
        <dbReference type="Ensembl" id="ENSKMAP00000003925.1"/>
    </source>
</evidence>
<dbReference type="PANTHER" id="PTHR11915">
    <property type="entry name" value="SPECTRIN/FILAMIN RELATED CYTOSKELETAL PROTEIN"/>
    <property type="match status" value="1"/>
</dbReference>
<keyword evidence="3" id="KW-1185">Reference proteome</keyword>
<dbReference type="Ensembl" id="ENSKMAT00000004002.1">
    <property type="protein sequence ID" value="ENSKMAP00000003925.1"/>
    <property type="gene ID" value="ENSKMAG00000002992.1"/>
</dbReference>
<dbReference type="Gene3D" id="1.20.58.60">
    <property type="match status" value="1"/>
</dbReference>
<name>A0A3Q2ZLY1_KRYMA</name>
<reference evidence="2" key="2">
    <citation type="submission" date="2025-09" db="UniProtKB">
        <authorList>
            <consortium name="Ensembl"/>
        </authorList>
    </citation>
    <scope>IDENTIFICATION</scope>
</reference>
<dbReference type="GeneTree" id="ENSGT00940000178520"/>
<proteinExistence type="predicted"/>